<dbReference type="InterPro" id="IPR053959">
    <property type="entry name" value="YvlB/LiaX_N"/>
</dbReference>
<dbReference type="Pfam" id="PF13349">
    <property type="entry name" value="DUF4097"/>
    <property type="match status" value="1"/>
</dbReference>
<dbReference type="Proteomes" id="UP000002294">
    <property type="component" value="Chromosome"/>
</dbReference>
<reference evidence="3 4" key="1">
    <citation type="journal article" date="2009" name="Stand. Genomic Sci.">
        <title>Complete genome sequence of Anaerococcus prevotii type strain (PC1).</title>
        <authorList>
            <person name="Labutti K."/>
            <person name="Pukall R."/>
            <person name="Steenblock K."/>
            <person name="Glavina Del Rio T."/>
            <person name="Tice H."/>
            <person name="Copeland A."/>
            <person name="Cheng J.F."/>
            <person name="Lucas S."/>
            <person name="Chen F."/>
            <person name="Nolan M."/>
            <person name="Bruce D."/>
            <person name="Goodwin L."/>
            <person name="Pitluck S."/>
            <person name="Ivanova N."/>
            <person name="Mavromatis K."/>
            <person name="Ovchinnikova G."/>
            <person name="Pati A."/>
            <person name="Chen A."/>
            <person name="Palaniappan K."/>
            <person name="Land M."/>
            <person name="Hauser L."/>
            <person name="Chang Y.J."/>
            <person name="Jeffries C.D."/>
            <person name="Chain P."/>
            <person name="Saunders E."/>
            <person name="Brettin T."/>
            <person name="Detter J.C."/>
            <person name="Han C."/>
            <person name="Goker M."/>
            <person name="Bristow J."/>
            <person name="Eisen J.A."/>
            <person name="Markowitz V."/>
            <person name="Hugenholtz P."/>
            <person name="Kyrpides N.C."/>
            <person name="Klenk H.P."/>
            <person name="Lapidus A."/>
        </authorList>
    </citation>
    <scope>NUCLEOTIDE SEQUENCE [LARGE SCALE GENOMIC DNA]</scope>
    <source>
        <strain evidence="4">ATCC 9321 / DSM 20548 / JCM 6508 / NCTC 11806 / PC1</strain>
    </source>
</reference>
<dbReference type="RefSeq" id="WP_012803634.1">
    <property type="nucleotide sequence ID" value="NC_013171.1"/>
</dbReference>
<evidence type="ECO:0000313" key="4">
    <source>
        <dbReference type="Proteomes" id="UP000002294"/>
    </source>
</evidence>
<dbReference type="EMBL" id="CP001708">
    <property type="protein sequence ID" value="ACV28215.1"/>
    <property type="molecule type" value="Genomic_DNA"/>
</dbReference>
<protein>
    <submittedName>
        <fullName evidence="3">Uncharacterized protein</fullName>
    </submittedName>
</protein>
<accession>C7RFF4</accession>
<dbReference type="Pfam" id="PF22746">
    <property type="entry name" value="SHOCT-like_DUF2089-C"/>
    <property type="match status" value="1"/>
</dbReference>
<evidence type="ECO:0000313" key="3">
    <source>
        <dbReference type="EMBL" id="ACV28215.1"/>
    </source>
</evidence>
<evidence type="ECO:0000259" key="1">
    <source>
        <dbReference type="Pfam" id="PF13349"/>
    </source>
</evidence>
<dbReference type="PANTHER" id="PTHR34094:SF1">
    <property type="entry name" value="PROTEIN FAM185A"/>
    <property type="match status" value="1"/>
</dbReference>
<sequence length="350" mass="38710">MNDEKQMILNMLKEGKITVEEASDLIEALGKNSRKSDNLTDKITGAVDNIIKKATDTIQSIDLDQTLDLSQFNIKGDYNTQKETRIDDEINHIEIDIVNGDIEIDRSDDNTIVISQSIWAKKADLNDFLDIEVKDDLLAISINENYKNIQASSDIRLSLGSNLYDSLDINQVNGKVDISDVDFTNLDLNNVNGKILLINIRGAVNVNNVNGKIDVKNIFGPIDIENVNGPIYLYNISGEYADVSTVNGNIRVDGLASDKLKAKSNAGNIRVFNIKNTKDIDLDSGFGNMVVDTTDFDGVIRANVESKAINITEKFANKIQDGKGYEISTSTEEPDLRIKIDSSFGKISLR</sequence>
<proteinExistence type="predicted"/>
<gene>
    <name evidence="3" type="ordered locus">Apre_0163</name>
</gene>
<feature type="domain" description="YvlB/LiaX N-terminal" evidence="2">
    <location>
        <begin position="3"/>
        <end position="33"/>
    </location>
</feature>
<organism evidence="3 4">
    <name type="scientific">Anaerococcus prevotii (strain ATCC 9321 / DSM 20548 / JCM 6508 / NCTC 11806 / PC1)</name>
    <name type="common">Peptostreptococcus prevotii</name>
    <name type="synonym">Peptococcus prevotii</name>
    <dbReference type="NCBI Taxonomy" id="525919"/>
    <lineage>
        <taxon>Bacteria</taxon>
        <taxon>Bacillati</taxon>
        <taxon>Bacillota</taxon>
        <taxon>Tissierellia</taxon>
        <taxon>Tissierellales</taxon>
        <taxon>Peptoniphilaceae</taxon>
        <taxon>Anaerococcus</taxon>
    </lineage>
</organism>
<dbReference type="STRING" id="525919.Apre_0163"/>
<feature type="domain" description="DUF4097" evidence="1">
    <location>
        <begin position="90"/>
        <end position="349"/>
    </location>
</feature>
<dbReference type="KEGG" id="apr:Apre_0163"/>
<dbReference type="InterPro" id="IPR025164">
    <property type="entry name" value="Toastrack_DUF4097"/>
</dbReference>
<dbReference type="OrthoDB" id="2240743at2"/>
<name>C7RFF4_ANAPD</name>
<dbReference type="AlphaFoldDB" id="C7RFF4"/>
<keyword evidence="4" id="KW-1185">Reference proteome</keyword>
<evidence type="ECO:0000259" key="2">
    <source>
        <dbReference type="Pfam" id="PF22746"/>
    </source>
</evidence>
<dbReference type="HOGENOM" id="CLU_791417_0_0_9"/>
<dbReference type="eggNOG" id="COG3595">
    <property type="taxonomic scope" value="Bacteria"/>
</dbReference>
<dbReference type="PANTHER" id="PTHR34094">
    <property type="match status" value="1"/>
</dbReference>